<evidence type="ECO:0000313" key="3">
    <source>
        <dbReference type="EMBL" id="BCA93871.1"/>
    </source>
</evidence>
<dbReference type="KEGG" id="lant:TUM19329_02320"/>
<dbReference type="EMBL" id="AP022839">
    <property type="protein sequence ID" value="BCA93871.1"/>
    <property type="molecule type" value="Genomic_DNA"/>
</dbReference>
<name>A0A6F8T084_9GAMM</name>
<protein>
    <recommendedName>
        <fullName evidence="2">DUF3592 domain-containing protein</fullName>
    </recommendedName>
</protein>
<accession>A0A6F8T084</accession>
<gene>
    <name evidence="3" type="ORF">TUM19329_02320</name>
</gene>
<evidence type="ECO:0000313" key="4">
    <source>
        <dbReference type="Proteomes" id="UP000502894"/>
    </source>
</evidence>
<keyword evidence="1" id="KW-0812">Transmembrane</keyword>
<feature type="transmembrane region" description="Helical" evidence="1">
    <location>
        <begin position="124"/>
        <end position="145"/>
    </location>
</feature>
<evidence type="ECO:0000259" key="2">
    <source>
        <dbReference type="Pfam" id="PF12158"/>
    </source>
</evidence>
<evidence type="ECO:0000256" key="1">
    <source>
        <dbReference type="SAM" id="Phobius"/>
    </source>
</evidence>
<dbReference type="AlphaFoldDB" id="A0A6F8T084"/>
<feature type="domain" description="DUF3592" evidence="2">
    <location>
        <begin position="50"/>
        <end position="116"/>
    </location>
</feature>
<organism evidence="3 4">
    <name type="scientific">Legionella antarctica</name>
    <dbReference type="NCBI Taxonomy" id="2708020"/>
    <lineage>
        <taxon>Bacteria</taxon>
        <taxon>Pseudomonadati</taxon>
        <taxon>Pseudomonadota</taxon>
        <taxon>Gammaproteobacteria</taxon>
        <taxon>Legionellales</taxon>
        <taxon>Legionellaceae</taxon>
        <taxon>Legionella</taxon>
    </lineage>
</organism>
<keyword evidence="1" id="KW-0472">Membrane</keyword>
<proteinExistence type="predicted"/>
<dbReference type="InterPro" id="IPR021994">
    <property type="entry name" value="DUF3592"/>
</dbReference>
<keyword evidence="4" id="KW-1185">Reference proteome</keyword>
<keyword evidence="1" id="KW-1133">Transmembrane helix</keyword>
<reference evidence="3" key="1">
    <citation type="journal article" date="2020" name="Microbiol. Resour. Announc.">
        <title>Complete Genome Sequence of Novel Psychrotolerant Legionella Strain TUM19329, Isolated from Antarctic Lake Sediment.</title>
        <authorList>
            <person name="Shimada S."/>
            <person name="Nakai R."/>
            <person name="Aoki K."/>
            <person name="Shimoeda N."/>
            <person name="Ohno G."/>
            <person name="Miyazaki Y."/>
            <person name="Kudoh S."/>
            <person name="Imura S."/>
            <person name="Watanabe K."/>
            <person name="Ishii Y."/>
            <person name="Tateda K."/>
        </authorList>
    </citation>
    <scope>NUCLEOTIDE SEQUENCE [LARGE SCALE GENOMIC DNA]</scope>
    <source>
        <strain evidence="3">TUM19329</strain>
    </source>
</reference>
<dbReference type="Pfam" id="PF12158">
    <property type="entry name" value="DUF3592"/>
    <property type="match status" value="1"/>
</dbReference>
<dbReference type="Proteomes" id="UP000502894">
    <property type="component" value="Chromosome"/>
</dbReference>
<sequence>MLDIGWLFVLLILLFHFLRDRKALLQAQSWLKVKGHITSCQWVEQGNSIWPKIEYSYQVHDQTLIGEHLFLDTAHNSPNSKYSRLIAYKAAVAYKENAEIEVYYNPNRPEQSALDVAMPTKLNVILLLIAALLFIHMGIMVFRLLG</sequence>